<proteinExistence type="predicted"/>
<dbReference type="Proteomes" id="UP001496674">
    <property type="component" value="Chromosome"/>
</dbReference>
<evidence type="ECO:0000313" key="1">
    <source>
        <dbReference type="EMBL" id="BEG99064.1"/>
    </source>
</evidence>
<protein>
    <submittedName>
        <fullName evidence="1">Uncharacterized protein</fullName>
    </submittedName>
</protein>
<accession>A0ABN6Z4I9</accession>
<evidence type="ECO:0000313" key="2">
    <source>
        <dbReference type="Proteomes" id="UP001496674"/>
    </source>
</evidence>
<reference evidence="1 2" key="1">
    <citation type="submission" date="2023-04" db="EMBL/GenBank/DDBJ databases">
        <title>Draft genome sequence of acteroides sedimenti strain YN3PY1.</title>
        <authorList>
            <person name="Yoshida N."/>
        </authorList>
    </citation>
    <scope>NUCLEOTIDE SEQUENCE [LARGE SCALE GENOMIC DNA]</scope>
    <source>
        <strain evidence="1 2">YN3PY1</strain>
    </source>
</reference>
<name>A0ABN6Z4I9_9BACE</name>
<dbReference type="EMBL" id="AP028055">
    <property type="protein sequence ID" value="BEG99064.1"/>
    <property type="molecule type" value="Genomic_DNA"/>
</dbReference>
<gene>
    <name evidence="1" type="ORF">BSYN_13290</name>
</gene>
<organism evidence="1 2">
    <name type="scientific">Bacteroides sedimenti</name>
    <dbReference type="NCBI Taxonomy" id="2136147"/>
    <lineage>
        <taxon>Bacteria</taxon>
        <taxon>Pseudomonadati</taxon>
        <taxon>Bacteroidota</taxon>
        <taxon>Bacteroidia</taxon>
        <taxon>Bacteroidales</taxon>
        <taxon>Bacteroidaceae</taxon>
        <taxon>Bacteroides</taxon>
    </lineage>
</organism>
<dbReference type="PROSITE" id="PS51257">
    <property type="entry name" value="PROKAR_LIPOPROTEIN"/>
    <property type="match status" value="1"/>
</dbReference>
<sequence>MKLKANISTIIFLVLMLGIFGTSCSNSRKNMNNTNLDLWKGTDGWSLAKAVRDEDSAKMKIVNYIKEHGQDYRKTPIPKDIQRYYSKKYLDQY</sequence>
<keyword evidence="2" id="KW-1185">Reference proteome</keyword>